<dbReference type="InterPro" id="IPR003660">
    <property type="entry name" value="HAMP_dom"/>
</dbReference>
<evidence type="ECO:0000313" key="13">
    <source>
        <dbReference type="EMBL" id="WPZ21245.1"/>
    </source>
</evidence>
<name>A0ABZ0UXA9_9RHOB</name>
<dbReference type="SUPFAM" id="SSF158472">
    <property type="entry name" value="HAMP domain-like"/>
    <property type="match status" value="1"/>
</dbReference>
<evidence type="ECO:0000256" key="3">
    <source>
        <dbReference type="ARBA" id="ARBA00012438"/>
    </source>
</evidence>
<dbReference type="InterPro" id="IPR036097">
    <property type="entry name" value="HisK_dim/P_sf"/>
</dbReference>
<dbReference type="CDD" id="cd00075">
    <property type="entry name" value="HATPase"/>
    <property type="match status" value="1"/>
</dbReference>
<dbReference type="PRINTS" id="PR00344">
    <property type="entry name" value="BCTRLSENSOR"/>
</dbReference>
<keyword evidence="8 13" id="KW-0067">ATP-binding</keyword>
<dbReference type="PANTHER" id="PTHR42878:SF7">
    <property type="entry name" value="SENSOR HISTIDINE KINASE GLRK"/>
    <property type="match status" value="1"/>
</dbReference>
<evidence type="ECO:0000259" key="12">
    <source>
        <dbReference type="PROSITE" id="PS50885"/>
    </source>
</evidence>
<keyword evidence="10" id="KW-0472">Membrane</keyword>
<dbReference type="Gene3D" id="3.30.565.10">
    <property type="entry name" value="Histidine kinase-like ATPase, C-terminal domain"/>
    <property type="match status" value="1"/>
</dbReference>
<dbReference type="SUPFAM" id="SSF55874">
    <property type="entry name" value="ATPase domain of HSP90 chaperone/DNA topoisomerase II/histidine kinase"/>
    <property type="match status" value="1"/>
</dbReference>
<dbReference type="EMBL" id="CP139725">
    <property type="protein sequence ID" value="WPZ21245.1"/>
    <property type="molecule type" value="Genomic_DNA"/>
</dbReference>
<dbReference type="Pfam" id="PF00672">
    <property type="entry name" value="HAMP"/>
    <property type="match status" value="1"/>
</dbReference>
<dbReference type="Pfam" id="PF00512">
    <property type="entry name" value="HisKA"/>
    <property type="match status" value="1"/>
</dbReference>
<dbReference type="CDD" id="cd06225">
    <property type="entry name" value="HAMP"/>
    <property type="match status" value="1"/>
</dbReference>
<evidence type="ECO:0000256" key="6">
    <source>
        <dbReference type="ARBA" id="ARBA00022741"/>
    </source>
</evidence>
<feature type="domain" description="Histidine kinase" evidence="11">
    <location>
        <begin position="429"/>
        <end position="642"/>
    </location>
</feature>
<keyword evidence="10" id="KW-1133">Transmembrane helix</keyword>
<dbReference type="Gene3D" id="6.10.340.10">
    <property type="match status" value="1"/>
</dbReference>
<keyword evidence="6" id="KW-0547">Nucleotide-binding</keyword>
<evidence type="ECO:0000256" key="5">
    <source>
        <dbReference type="ARBA" id="ARBA00022679"/>
    </source>
</evidence>
<keyword evidence="5" id="KW-0808">Transferase</keyword>
<keyword evidence="14" id="KW-1185">Reference proteome</keyword>
<keyword evidence="10" id="KW-0812">Transmembrane</keyword>
<keyword evidence="4" id="KW-0597">Phosphoprotein</keyword>
<dbReference type="RefSeq" id="WP_322328292.1">
    <property type="nucleotide sequence ID" value="NZ_CP139725.1"/>
</dbReference>
<dbReference type="InterPro" id="IPR005467">
    <property type="entry name" value="His_kinase_dom"/>
</dbReference>
<dbReference type="CDD" id="cd00082">
    <property type="entry name" value="HisKA"/>
    <property type="match status" value="1"/>
</dbReference>
<evidence type="ECO:0000256" key="8">
    <source>
        <dbReference type="ARBA" id="ARBA00022840"/>
    </source>
</evidence>
<dbReference type="PROSITE" id="PS50885">
    <property type="entry name" value="HAMP"/>
    <property type="match status" value="1"/>
</dbReference>
<dbReference type="GO" id="GO:0005524">
    <property type="term" value="F:ATP binding"/>
    <property type="evidence" value="ECO:0007669"/>
    <property type="project" value="UniProtKB-KW"/>
</dbReference>
<dbReference type="InterPro" id="IPR050351">
    <property type="entry name" value="BphY/WalK/GraS-like"/>
</dbReference>
<reference evidence="13 14" key="1">
    <citation type="submission" date="2023-11" db="EMBL/GenBank/DDBJ databases">
        <title>From the Deep-Sea to the Surface: Bacterial Genomes Isolated from the Moytirra Hydrothermal Vent Plume.</title>
        <authorList>
            <person name="Major S.R."/>
        </authorList>
    </citation>
    <scope>NUCLEOTIDE SEQUENCE [LARGE SCALE GENOMIC DNA]</scope>
    <source>
        <strain evidence="13 14">OXR-9</strain>
    </source>
</reference>
<dbReference type="PROSITE" id="PS50109">
    <property type="entry name" value="HIS_KIN"/>
    <property type="match status" value="1"/>
</dbReference>
<dbReference type="EC" id="2.7.13.3" evidence="3"/>
<dbReference type="PANTHER" id="PTHR42878">
    <property type="entry name" value="TWO-COMPONENT HISTIDINE KINASE"/>
    <property type="match status" value="1"/>
</dbReference>
<feature type="transmembrane region" description="Helical" evidence="10">
    <location>
        <begin position="341"/>
        <end position="364"/>
    </location>
</feature>
<dbReference type="Pfam" id="PF02518">
    <property type="entry name" value="HATPase_c"/>
    <property type="match status" value="1"/>
</dbReference>
<feature type="domain" description="HAMP" evidence="12">
    <location>
        <begin position="366"/>
        <end position="418"/>
    </location>
</feature>
<accession>A0ABZ0UXA9</accession>
<evidence type="ECO:0000256" key="10">
    <source>
        <dbReference type="SAM" id="Phobius"/>
    </source>
</evidence>
<dbReference type="InterPro" id="IPR004358">
    <property type="entry name" value="Sig_transdc_His_kin-like_C"/>
</dbReference>
<evidence type="ECO:0000256" key="2">
    <source>
        <dbReference type="ARBA" id="ARBA00004370"/>
    </source>
</evidence>
<keyword evidence="7" id="KW-0418">Kinase</keyword>
<evidence type="ECO:0000259" key="11">
    <source>
        <dbReference type="PROSITE" id="PS50109"/>
    </source>
</evidence>
<protein>
    <recommendedName>
        <fullName evidence="3">histidine kinase</fullName>
        <ecNumber evidence="3">2.7.13.3</ecNumber>
    </recommendedName>
</protein>
<sequence>METMHLPWRLLQLFGSRISTRLRGAFLLVAAIIGLAGWIATGQMRAVLASHAHLSQAALPMLAVSQQIERSLNGVFLLIEQLNQQGNAASSSALSREIGTKISKISKLLDDVSRSEIAPPLAARLEQRLEMARRATNATVVSLQEMRHAEAKIASTLDFVEQIQEQSHIIIDDLAYRLSRQTEALRPPSSGQIQNPTSRFPDLLLSAVNLNDIRLSLDTLINVVVSQGLENQPFQFERAKLLVEEHLQDAITRLPRIHDTASRQSLARQIDALRDELLGPETGFFAHTTARLQFHNNFETLRAEHLPMIVEISDISSDLTQNTLERVDAATAALRDTINRVIWTVGLTIAAAFLVIALANGLVIERQFNRRIRRLTDSVTAIARGDLDHPITVRGRDELGEMARALTVFRTTAEELRRSNIELEKFAYIAAHDLRSPLRAVHELSLWVLEDEDNALSAESRSYLLMSQQRIDRLNPLLADLLDYARAGQDQPAPEPVHLGRLVTELARYIDTEGRFKITFTGAEQVVDAQLTPLQQILGNLISNAIKHHDRDHGTIHISAQRRQDHLVLTVRDDGPGIELRHQQKIFELFQTLKPRDEVEGSGLGLAIVSKLAAHQKGKVTLFSDPDKGRGATFVVELPLAPQAHQSLPVAAAA</sequence>
<dbReference type="SMART" id="SM00388">
    <property type="entry name" value="HisKA"/>
    <property type="match status" value="1"/>
</dbReference>
<dbReference type="InterPro" id="IPR003661">
    <property type="entry name" value="HisK_dim/P_dom"/>
</dbReference>
<dbReference type="Proteomes" id="UP001326567">
    <property type="component" value="Chromosome"/>
</dbReference>
<evidence type="ECO:0000256" key="7">
    <source>
        <dbReference type="ARBA" id="ARBA00022777"/>
    </source>
</evidence>
<dbReference type="InterPro" id="IPR036890">
    <property type="entry name" value="HATPase_C_sf"/>
</dbReference>
<evidence type="ECO:0000256" key="1">
    <source>
        <dbReference type="ARBA" id="ARBA00000085"/>
    </source>
</evidence>
<evidence type="ECO:0000256" key="4">
    <source>
        <dbReference type="ARBA" id="ARBA00022553"/>
    </source>
</evidence>
<comment type="subcellular location">
    <subcellularLocation>
        <location evidence="2">Membrane</location>
    </subcellularLocation>
</comment>
<dbReference type="SMART" id="SM00304">
    <property type="entry name" value="HAMP"/>
    <property type="match status" value="1"/>
</dbReference>
<keyword evidence="9" id="KW-0902">Two-component regulatory system</keyword>
<dbReference type="SMART" id="SM00387">
    <property type="entry name" value="HATPase_c"/>
    <property type="match status" value="1"/>
</dbReference>
<proteinExistence type="predicted"/>
<evidence type="ECO:0000256" key="9">
    <source>
        <dbReference type="ARBA" id="ARBA00023012"/>
    </source>
</evidence>
<dbReference type="SUPFAM" id="SSF47384">
    <property type="entry name" value="Homodimeric domain of signal transducing histidine kinase"/>
    <property type="match status" value="1"/>
</dbReference>
<comment type="catalytic activity">
    <reaction evidence="1">
        <text>ATP + protein L-histidine = ADP + protein N-phospho-L-histidine.</text>
        <dbReference type="EC" id="2.7.13.3"/>
    </reaction>
</comment>
<dbReference type="Gene3D" id="1.10.287.130">
    <property type="match status" value="1"/>
</dbReference>
<evidence type="ECO:0000313" key="14">
    <source>
        <dbReference type="Proteomes" id="UP001326567"/>
    </source>
</evidence>
<dbReference type="InterPro" id="IPR003594">
    <property type="entry name" value="HATPase_dom"/>
</dbReference>
<gene>
    <name evidence="13" type="ORF">T7987_13850</name>
</gene>
<organism evidence="13 14">
    <name type="scientific">Sulfitobacter faviae</name>
    <dbReference type="NCBI Taxonomy" id="1775881"/>
    <lineage>
        <taxon>Bacteria</taxon>
        <taxon>Pseudomonadati</taxon>
        <taxon>Pseudomonadota</taxon>
        <taxon>Alphaproteobacteria</taxon>
        <taxon>Rhodobacterales</taxon>
        <taxon>Roseobacteraceae</taxon>
        <taxon>Sulfitobacter</taxon>
    </lineage>
</organism>